<dbReference type="EMBL" id="FQVO01000009">
    <property type="protein sequence ID" value="SHF12846.1"/>
    <property type="molecule type" value="Genomic_DNA"/>
</dbReference>
<sequence>MIDVDKVQKIFNILICWHLQAGVINPVKYLFFGDEHVQS</sequence>
<evidence type="ECO:0000313" key="2">
    <source>
        <dbReference type="Proteomes" id="UP000184236"/>
    </source>
</evidence>
<proteinExistence type="predicted"/>
<dbReference type="AlphaFoldDB" id="A0A1M4Z5H6"/>
<name>A0A1M4Z5H6_9FLAO</name>
<reference evidence="2" key="1">
    <citation type="submission" date="2016-11" db="EMBL/GenBank/DDBJ databases">
        <authorList>
            <person name="Varghese N."/>
            <person name="Submissions S."/>
        </authorList>
    </citation>
    <scope>NUCLEOTIDE SEQUENCE [LARGE SCALE GENOMIC DNA]</scope>
    <source>
        <strain evidence="2">DSM 26898</strain>
    </source>
</reference>
<dbReference type="STRING" id="1302685.SAMN05444408_10995"/>
<keyword evidence="2" id="KW-1185">Reference proteome</keyword>
<evidence type="ECO:0000313" key="1">
    <source>
        <dbReference type="EMBL" id="SHF12846.1"/>
    </source>
</evidence>
<organism evidence="1 2">
    <name type="scientific">Chryseobacterium takakiae</name>
    <dbReference type="NCBI Taxonomy" id="1302685"/>
    <lineage>
        <taxon>Bacteria</taxon>
        <taxon>Pseudomonadati</taxon>
        <taxon>Bacteroidota</taxon>
        <taxon>Flavobacteriia</taxon>
        <taxon>Flavobacteriales</taxon>
        <taxon>Weeksellaceae</taxon>
        <taxon>Chryseobacterium group</taxon>
        <taxon>Chryseobacterium</taxon>
    </lineage>
</organism>
<protein>
    <submittedName>
        <fullName evidence="1">Uncharacterized protein</fullName>
    </submittedName>
</protein>
<accession>A0A1M4Z5H6</accession>
<gene>
    <name evidence="1" type="ORF">SAMN05444408_10995</name>
</gene>
<dbReference type="Proteomes" id="UP000184236">
    <property type="component" value="Unassembled WGS sequence"/>
</dbReference>